<dbReference type="Proteomes" id="UP001205612">
    <property type="component" value="Unassembled WGS sequence"/>
</dbReference>
<keyword evidence="3" id="KW-1185">Reference proteome</keyword>
<dbReference type="RefSeq" id="WP_258781625.1">
    <property type="nucleotide sequence ID" value="NZ_JANUGP010000025.1"/>
</dbReference>
<comment type="caution">
    <text evidence="2">The sequence shown here is derived from an EMBL/GenBank/DDBJ whole genome shotgun (WGS) entry which is preliminary data.</text>
</comment>
<organism evidence="2 3">
    <name type="scientific">Streptomyces pyxinicus</name>
    <dbReference type="NCBI Taxonomy" id="2970331"/>
    <lineage>
        <taxon>Bacteria</taxon>
        <taxon>Bacillati</taxon>
        <taxon>Actinomycetota</taxon>
        <taxon>Actinomycetes</taxon>
        <taxon>Kitasatosporales</taxon>
        <taxon>Streptomycetaceae</taxon>
        <taxon>Streptomyces</taxon>
    </lineage>
</organism>
<dbReference type="EMBL" id="JANUGP010000025">
    <property type="protein sequence ID" value="MCS0604821.1"/>
    <property type="molecule type" value="Genomic_DNA"/>
</dbReference>
<sequence length="51" mass="5447">MAQEAHGARDSAKKPVTLYSRKKCRGTASRRAPGHAAPAGQKFASLTINPR</sequence>
<feature type="region of interest" description="Disordered" evidence="1">
    <location>
        <begin position="1"/>
        <end position="51"/>
    </location>
</feature>
<accession>A0ABT2B8I7</accession>
<reference evidence="2 3" key="1">
    <citation type="submission" date="2022-08" db="EMBL/GenBank/DDBJ databases">
        <authorList>
            <person name="Somphong A."/>
            <person name="Phongsopitanun W."/>
        </authorList>
    </citation>
    <scope>NUCLEOTIDE SEQUENCE [LARGE SCALE GENOMIC DNA]</scope>
    <source>
        <strain evidence="2 3">LP11</strain>
    </source>
</reference>
<evidence type="ECO:0000313" key="3">
    <source>
        <dbReference type="Proteomes" id="UP001205612"/>
    </source>
</evidence>
<gene>
    <name evidence="2" type="ORF">NX794_26920</name>
</gene>
<name>A0ABT2B8I7_9ACTN</name>
<protein>
    <submittedName>
        <fullName evidence="2">Uncharacterized protein</fullName>
    </submittedName>
</protein>
<proteinExistence type="predicted"/>
<evidence type="ECO:0000256" key="1">
    <source>
        <dbReference type="SAM" id="MobiDB-lite"/>
    </source>
</evidence>
<feature type="compositionally biased region" description="Basic and acidic residues" evidence="1">
    <location>
        <begin position="1"/>
        <end position="13"/>
    </location>
</feature>
<evidence type="ECO:0000313" key="2">
    <source>
        <dbReference type="EMBL" id="MCS0604821.1"/>
    </source>
</evidence>